<evidence type="ECO:0000313" key="1">
    <source>
        <dbReference type="EMBL" id="QEC68384.1"/>
    </source>
</evidence>
<name>A0A5B8VAB1_9BACT</name>
<dbReference type="RefSeq" id="WP_147190334.1">
    <property type="nucleotide sequence ID" value="NZ_CP042435.1"/>
</dbReference>
<dbReference type="AlphaFoldDB" id="A0A5B8VAB1"/>
<reference evidence="1 2" key="1">
    <citation type="journal article" date="2016" name="Int. J. Syst. Evol. Microbiol.">
        <title>Panacibacter ginsenosidivorans gen. nov., sp. nov., with ginsenoside converting activity isolated from soil of a ginseng field.</title>
        <authorList>
            <person name="Siddiqi M.Z."/>
            <person name="Muhammad Shafi S."/>
            <person name="Choi K.D."/>
            <person name="Im W.T."/>
        </authorList>
    </citation>
    <scope>NUCLEOTIDE SEQUENCE [LARGE SCALE GENOMIC DNA]</scope>
    <source>
        <strain evidence="1 2">Gsoil1550</strain>
    </source>
</reference>
<dbReference type="KEGG" id="pgin:FRZ67_14125"/>
<accession>A0A5B8VAB1</accession>
<dbReference type="OrthoDB" id="7030114at2"/>
<evidence type="ECO:0000313" key="2">
    <source>
        <dbReference type="Proteomes" id="UP000321533"/>
    </source>
</evidence>
<gene>
    <name evidence="1" type="ORF">FRZ67_14125</name>
</gene>
<organism evidence="1 2">
    <name type="scientific">Panacibacter ginsenosidivorans</name>
    <dbReference type="NCBI Taxonomy" id="1813871"/>
    <lineage>
        <taxon>Bacteria</taxon>
        <taxon>Pseudomonadati</taxon>
        <taxon>Bacteroidota</taxon>
        <taxon>Chitinophagia</taxon>
        <taxon>Chitinophagales</taxon>
        <taxon>Chitinophagaceae</taxon>
        <taxon>Panacibacter</taxon>
    </lineage>
</organism>
<dbReference type="Proteomes" id="UP000321533">
    <property type="component" value="Chromosome"/>
</dbReference>
<protein>
    <submittedName>
        <fullName evidence="1">DUF3606 domain-containing protein</fullName>
    </submittedName>
</protein>
<proteinExistence type="predicted"/>
<keyword evidence="2" id="KW-1185">Reference proteome</keyword>
<sequence length="60" mass="6892">MTRIRTKSALSENVNVNFNQSKEIAYWANKYNMTIEKFQQLFKEAGYSISRLLSSGVLTA</sequence>
<dbReference type="EMBL" id="CP042435">
    <property type="protein sequence ID" value="QEC68384.1"/>
    <property type="molecule type" value="Genomic_DNA"/>
</dbReference>